<keyword evidence="2" id="KW-1185">Reference proteome</keyword>
<proteinExistence type="predicted"/>
<sequence>MAFYALAFIRAADVVSLGDGFRVFRSFSASSSIAINRWAGGSETIYDSSGLLNPV</sequence>
<reference evidence="1 2" key="1">
    <citation type="submission" date="2018-02" db="EMBL/GenBank/DDBJ databases">
        <title>Genome sequence of the basidiomycete white-rot fungus Phlebia centrifuga.</title>
        <authorList>
            <person name="Granchi Z."/>
            <person name="Peng M."/>
            <person name="de Vries R.P."/>
            <person name="Hilden K."/>
            <person name="Makela M.R."/>
            <person name="Grigoriev I."/>
            <person name="Riley R."/>
        </authorList>
    </citation>
    <scope>NUCLEOTIDE SEQUENCE [LARGE SCALE GENOMIC DNA]</scope>
    <source>
        <strain evidence="1 2">FBCC195</strain>
    </source>
</reference>
<dbReference type="AlphaFoldDB" id="A0A2R6NXE7"/>
<protein>
    <submittedName>
        <fullName evidence="1">Uncharacterized protein</fullName>
    </submittedName>
</protein>
<dbReference type="EMBL" id="MLYV02000707">
    <property type="protein sequence ID" value="PSR79170.1"/>
    <property type="molecule type" value="Genomic_DNA"/>
</dbReference>
<accession>A0A2R6NXE7</accession>
<name>A0A2R6NXE7_9APHY</name>
<organism evidence="1 2">
    <name type="scientific">Hermanssonia centrifuga</name>
    <dbReference type="NCBI Taxonomy" id="98765"/>
    <lineage>
        <taxon>Eukaryota</taxon>
        <taxon>Fungi</taxon>
        <taxon>Dikarya</taxon>
        <taxon>Basidiomycota</taxon>
        <taxon>Agaricomycotina</taxon>
        <taxon>Agaricomycetes</taxon>
        <taxon>Polyporales</taxon>
        <taxon>Meruliaceae</taxon>
        <taxon>Hermanssonia</taxon>
    </lineage>
</organism>
<evidence type="ECO:0000313" key="2">
    <source>
        <dbReference type="Proteomes" id="UP000186601"/>
    </source>
</evidence>
<comment type="caution">
    <text evidence="1">The sequence shown here is derived from an EMBL/GenBank/DDBJ whole genome shotgun (WGS) entry which is preliminary data.</text>
</comment>
<evidence type="ECO:0000313" key="1">
    <source>
        <dbReference type="EMBL" id="PSR79170.1"/>
    </source>
</evidence>
<dbReference type="Proteomes" id="UP000186601">
    <property type="component" value="Unassembled WGS sequence"/>
</dbReference>
<gene>
    <name evidence="1" type="ORF">PHLCEN_2v7141</name>
</gene>